<reference evidence="3 4" key="1">
    <citation type="submission" date="2019-08" db="EMBL/GenBank/DDBJ databases">
        <title>Hyperibacter terrae gen. nov., sp. nov. and Hyperibacter viscosus sp. nov., two new members in the family Rhodospirillaceae isolated from the rhizosphere of Hypericum perforatum.</title>
        <authorList>
            <person name="Noviana Z."/>
        </authorList>
    </citation>
    <scope>NUCLEOTIDE SEQUENCE [LARGE SCALE GENOMIC DNA]</scope>
    <source>
        <strain evidence="3 4">R5913</strain>
    </source>
</reference>
<organism evidence="3 4">
    <name type="scientific">Hypericibacter terrae</name>
    <dbReference type="NCBI Taxonomy" id="2602015"/>
    <lineage>
        <taxon>Bacteria</taxon>
        <taxon>Pseudomonadati</taxon>
        <taxon>Pseudomonadota</taxon>
        <taxon>Alphaproteobacteria</taxon>
        <taxon>Rhodospirillales</taxon>
        <taxon>Dongiaceae</taxon>
        <taxon>Hypericibacter</taxon>
    </lineage>
</organism>
<keyword evidence="1" id="KW-0732">Signal</keyword>
<feature type="domain" description="DUF5666" evidence="2">
    <location>
        <begin position="40"/>
        <end position="105"/>
    </location>
</feature>
<evidence type="ECO:0000313" key="3">
    <source>
        <dbReference type="EMBL" id="QEX16428.1"/>
    </source>
</evidence>
<evidence type="ECO:0000256" key="1">
    <source>
        <dbReference type="SAM" id="SignalP"/>
    </source>
</evidence>
<accession>A0A5J6MG25</accession>
<dbReference type="Proteomes" id="UP000326202">
    <property type="component" value="Chromosome"/>
</dbReference>
<dbReference type="RefSeq" id="WP_191908488.1">
    <property type="nucleotide sequence ID" value="NZ_CP042906.1"/>
</dbReference>
<sequence>MKLSPFRFACALAAPLLLTTALLALATLAHAADAPPARIRGTIEAVAGDQLTIKSNQGEDLAVTMNADTTVRAITLARIADIQPGRYIGATAVPQADGTLKALEVHVFPPEMAGAGDGHRPWDLAPNSSMTNGVVGELVTSNGRMITIKYKGGEQKVAIPDDMPVVNIEAGDRSLLTPGVHVMVFAVKNDDGTFTARSISAGKDGIKPPM</sequence>
<evidence type="ECO:0000259" key="2">
    <source>
        <dbReference type="Pfam" id="PF18914"/>
    </source>
</evidence>
<dbReference type="Pfam" id="PF18914">
    <property type="entry name" value="DUF5666"/>
    <property type="match status" value="2"/>
</dbReference>
<dbReference type="KEGG" id="htq:FRZ44_17210"/>
<evidence type="ECO:0000313" key="4">
    <source>
        <dbReference type="Proteomes" id="UP000326202"/>
    </source>
</evidence>
<protein>
    <recommendedName>
        <fullName evidence="2">DUF5666 domain-containing protein</fullName>
    </recommendedName>
</protein>
<keyword evidence="4" id="KW-1185">Reference proteome</keyword>
<dbReference type="AlphaFoldDB" id="A0A5J6MG25"/>
<feature type="domain" description="DUF5666" evidence="2">
    <location>
        <begin position="169"/>
        <end position="199"/>
    </location>
</feature>
<name>A0A5J6MG25_9PROT</name>
<gene>
    <name evidence="3" type="ORF">FRZ44_17210</name>
</gene>
<proteinExistence type="predicted"/>
<dbReference type="InterPro" id="IPR043724">
    <property type="entry name" value="DUF5666"/>
</dbReference>
<dbReference type="EMBL" id="CP042906">
    <property type="protein sequence ID" value="QEX16428.1"/>
    <property type="molecule type" value="Genomic_DNA"/>
</dbReference>
<feature type="chain" id="PRO_5023880581" description="DUF5666 domain-containing protein" evidence="1">
    <location>
        <begin position="32"/>
        <end position="210"/>
    </location>
</feature>
<feature type="signal peptide" evidence="1">
    <location>
        <begin position="1"/>
        <end position="31"/>
    </location>
</feature>